<protein>
    <submittedName>
        <fullName evidence="6">DEAD/DEAH box helicase</fullName>
    </submittedName>
</protein>
<dbReference type="InterPro" id="IPR027417">
    <property type="entry name" value="P-loop_NTPase"/>
</dbReference>
<dbReference type="EMBL" id="VOHV01000005">
    <property type="protein sequence ID" value="TWV41029.1"/>
    <property type="molecule type" value="Genomic_DNA"/>
</dbReference>
<dbReference type="SUPFAM" id="SSF52540">
    <property type="entry name" value="P-loop containing nucleoside triphosphate hydrolases"/>
    <property type="match status" value="2"/>
</dbReference>
<keyword evidence="1" id="KW-0547">Nucleotide-binding</keyword>
<evidence type="ECO:0000256" key="1">
    <source>
        <dbReference type="ARBA" id="ARBA00022741"/>
    </source>
</evidence>
<dbReference type="EMBL" id="VOHT01000005">
    <property type="protein sequence ID" value="TWV48359.1"/>
    <property type="molecule type" value="Genomic_DNA"/>
</dbReference>
<dbReference type="InterPro" id="IPR001650">
    <property type="entry name" value="Helicase_C-like"/>
</dbReference>
<dbReference type="GO" id="GO:0003676">
    <property type="term" value="F:nucleic acid binding"/>
    <property type="evidence" value="ECO:0007669"/>
    <property type="project" value="InterPro"/>
</dbReference>
<organism evidence="6 9">
    <name type="scientific">Bacteroides fragilis</name>
    <dbReference type="NCBI Taxonomy" id="817"/>
    <lineage>
        <taxon>Bacteria</taxon>
        <taxon>Pseudomonadati</taxon>
        <taxon>Bacteroidota</taxon>
        <taxon>Bacteroidia</taxon>
        <taxon>Bacteroidales</taxon>
        <taxon>Bacteroidaceae</taxon>
        <taxon>Bacteroides</taxon>
    </lineage>
</organism>
<dbReference type="Proteomes" id="UP000319026">
    <property type="component" value="Unassembled WGS sequence"/>
</dbReference>
<gene>
    <name evidence="6" type="ORF">FSA03_13180</name>
    <name evidence="5" type="ORF">FSA06_12845</name>
    <name evidence="7" type="ORF">NXX45_14305</name>
</gene>
<evidence type="ECO:0000259" key="3">
    <source>
        <dbReference type="PROSITE" id="PS51192"/>
    </source>
</evidence>
<feature type="domain" description="Helicase ATP-binding" evidence="3">
    <location>
        <begin position="91"/>
        <end position="289"/>
    </location>
</feature>
<evidence type="ECO:0000313" key="6">
    <source>
        <dbReference type="EMBL" id="TWV48359.1"/>
    </source>
</evidence>
<dbReference type="GO" id="GO:0036297">
    <property type="term" value="P:interstrand cross-link repair"/>
    <property type="evidence" value="ECO:0007669"/>
    <property type="project" value="TreeGrafter"/>
</dbReference>
<dbReference type="PANTHER" id="PTHR47957">
    <property type="entry name" value="ATP-DEPENDENT HELICASE HRQ1"/>
    <property type="match status" value="1"/>
</dbReference>
<evidence type="ECO:0000313" key="7">
    <source>
        <dbReference type="EMBL" id="UVR54910.1"/>
    </source>
</evidence>
<reference evidence="7" key="3">
    <citation type="submission" date="2022-08" db="EMBL/GenBank/DDBJ databases">
        <title>Genome Sequencing of Bacteroides fragilis Group Isolates with Nanopore Technology.</title>
        <authorList>
            <person name="Tisza M.J."/>
            <person name="Smith D."/>
            <person name="Dekker J.P."/>
        </authorList>
    </citation>
    <scope>NUCLEOTIDE SEQUENCE</scope>
    <source>
        <strain evidence="7">BFG-70</strain>
    </source>
</reference>
<dbReference type="GO" id="GO:0043138">
    <property type="term" value="F:3'-5' DNA helicase activity"/>
    <property type="evidence" value="ECO:0007669"/>
    <property type="project" value="TreeGrafter"/>
</dbReference>
<evidence type="ECO:0000259" key="4">
    <source>
        <dbReference type="PROSITE" id="PS51194"/>
    </source>
</evidence>
<dbReference type="RefSeq" id="WP_032529274.1">
    <property type="nucleotide sequence ID" value="NZ_CP036550.1"/>
</dbReference>
<keyword evidence="2" id="KW-0067">ATP-binding</keyword>
<dbReference type="PROSITE" id="PS51192">
    <property type="entry name" value="HELICASE_ATP_BIND_1"/>
    <property type="match status" value="1"/>
</dbReference>
<proteinExistence type="predicted"/>
<dbReference type="Proteomes" id="UP000315444">
    <property type="component" value="Unassembled WGS sequence"/>
</dbReference>
<dbReference type="Proteomes" id="UP001060330">
    <property type="component" value="Chromosome"/>
</dbReference>
<evidence type="ECO:0000313" key="8">
    <source>
        <dbReference type="Proteomes" id="UP000315444"/>
    </source>
</evidence>
<dbReference type="Gene3D" id="3.40.960.10">
    <property type="entry name" value="VSR Endonuclease"/>
    <property type="match status" value="1"/>
</dbReference>
<evidence type="ECO:0000313" key="9">
    <source>
        <dbReference type="Proteomes" id="UP000319026"/>
    </source>
</evidence>
<dbReference type="PROSITE" id="PS51194">
    <property type="entry name" value="HELICASE_CTER"/>
    <property type="match status" value="1"/>
</dbReference>
<dbReference type="GO" id="GO:0005524">
    <property type="term" value="F:ATP binding"/>
    <property type="evidence" value="ECO:0007669"/>
    <property type="project" value="UniProtKB-KW"/>
</dbReference>
<reference evidence="6 9" key="2">
    <citation type="submission" date="2019-07" db="EMBL/GenBank/DDBJ databases">
        <title>Genome Sequencing of Bacteroides fragilis.</title>
        <authorList>
            <person name="Pinto K.M."/>
            <person name="Ruoff K.L."/>
            <person name="Price C.E."/>
            <person name="Valls R.A."/>
            <person name="O'Toole G.A."/>
        </authorList>
    </citation>
    <scope>NUCLEOTIDE SEQUENCE [LARGE SCALE GENOMIC DNA]</scope>
    <source>
        <strain evidence="6 9">AD135F_3B</strain>
    </source>
</reference>
<dbReference type="InterPro" id="IPR011545">
    <property type="entry name" value="DEAD/DEAH_box_helicase_dom"/>
</dbReference>
<dbReference type="PANTHER" id="PTHR47957:SF3">
    <property type="entry name" value="ATP-DEPENDENT HELICASE HRQ1"/>
    <property type="match status" value="1"/>
</dbReference>
<keyword evidence="6" id="KW-0347">Helicase</keyword>
<dbReference type="SMART" id="SM00490">
    <property type="entry name" value="HELICc"/>
    <property type="match status" value="1"/>
</dbReference>
<sequence length="1752" mass="203256">MKAFKNHQSIIEDYKKFLKSFFTISDRRIKEEVEKKFEENSSCDSYIPEPLIQFNPSYKTGLSLDDIPGAHSELKNILGKFSLYHHQVEAIKKGIENKGFIVTSGTGSGKSLTFLATIFNDVLKSPGKGIRAIIVYPMNALINSQEEEIKKYEINYLKSLLRPNIPLQQQNEGLDEQITELKSLTKGTFPVTYAKYTGQENATTKEIIREEEPHIILTNYMMLELIMTRYEERVFRESMSKYLKFLAFDELHTYRGRQGADVAMLIRRIKNLCNNKLVCIGTSATMSSEGNADERKKAVGAVADLIFDESYSLNQIIGEQLETSTDYAEQIPSSSQLSRSVHESIDSNDGADKFKSHPLAIWLERKIALDDTNGYFERGKPQPLSAIIQQLSKDSGENSDDCKNAMDGLLGWIEQLNIKAADENPRKSYLPFKIHQFISQTGTVQVTLDSRDARYITLNDELYTKINGAETLLYPVLFSRYSGVDFLCVKLINDKIMPRDPDNMDDLPPKITQEDIKADKVTGRQKRILNIEDFPYGYLILQDDDEDEVWNEDDKDYLPDSWFTETLKYGRRIKNFYEYRLPQLLHFDKNGNYSWKNDNKLPLKAWYIPAYLLFDPTSGIIFDLKTNENTKLSRLGNEGRSSATTILGANILKSLSENNIPLRNQKFLSFTDNRQDASLQAGHFNDFFTIARLRSAIYKSVRNNLDGLDSNRIGIEVFKELNLREDEYAKYLSKNPNWPDEGNINAIQKYIIIRILYDLKLGWRYTTPNLEQTALVQIGYKKLNDFCKIDSFFSHLSWLKNMSSEEREYTFTQILNYFRTSFAFDHIYLVQKREEIETELKNLLDEKKPWSLDFEEKIDVPYVLLPYSKGKAKTREYTASIGPASYLGKYIKRLVKDRTGQILKQDDLSKEIDTICQILVEGHYLNQIPVKTSEGTMHGYRIRVDHILWKPGDEVHTLRDEVRFMKYKNIESTPNLYFQDFYKQDFKTYERQGKEHTGQLGNAKRIEREDDFREGKLSALFCSPTMELGIDISQLNIVHMRNVPPRPDNYSQRSGRAGRSGQSALVFTFCSQKSPHDRNYFKDPTKMVHGSVIPPRMDITNMELIRSHLDAFIMMELGIDIKVSISEIIDINKPELPVYEHIRLKIEEIQKHQFLQWAKQFDNILRNINKIDDTSWYSDKNWLIDQVQFFYKRFDNAFKRWRILYTNTKKTLEEAHSVISTPNSPKIGDAKRMQAIALRQRDLLLNKSNSSSGNESEFYVFRYLASEGFLPGYNFTRLPVRTFVGNKSAEQGEYVSRPRFIALKEFGPNNLIYHDGSKYKVVKMQLNQNGEQMHTIKISKETGYVFVGKEAENASNDPITRKELKDFDSFEKFSNVVELNESEARIEERISCNEEYRTSQGYDIDHYFSFSKGIDNTQKAIIKAAEHDLLQVIYDQSATLLQINNKWKITKDDSFPIGTISGRWKSRIEAEQSNPDEPIAGVRIYTTTTSDILYIQPVKELHLKEEGVCTLAYALKRAIEKVCQVEESEIGVWIMGKNESKNILLYESSEGSLGILKDLLNNAAQLQAIFKEAYNLLGFDPETLIDTRPDTPKASYDDLLSYYNQQYHEKLDRFSVKEALEKLMRCNIDNQQGGRTLEEQYNYLLRTYDLNSSTEKPLIEYLYRNGLKLPDKAQMNIQNLYVNADFVYKISDNQFALIFCDGSVHDQYEIKKEDQMKRQNCRDAGYEVVEWHYTEPIEEFVKRNKHIFKVVR</sequence>
<dbReference type="GO" id="GO:0006289">
    <property type="term" value="P:nucleotide-excision repair"/>
    <property type="evidence" value="ECO:0007669"/>
    <property type="project" value="TreeGrafter"/>
</dbReference>
<dbReference type="Pfam" id="PF00271">
    <property type="entry name" value="Helicase_C"/>
    <property type="match status" value="1"/>
</dbReference>
<name>A0A5C6JK67_BACFG</name>
<evidence type="ECO:0000256" key="2">
    <source>
        <dbReference type="ARBA" id="ARBA00022840"/>
    </source>
</evidence>
<feature type="domain" description="Helicase C-terminal" evidence="4">
    <location>
        <begin position="907"/>
        <end position="1105"/>
    </location>
</feature>
<accession>A0A5C6JK67</accession>
<keyword evidence="6" id="KW-0378">Hydrolase</keyword>
<dbReference type="EMBL" id="CP103216">
    <property type="protein sequence ID" value="UVR54910.1"/>
    <property type="molecule type" value="Genomic_DNA"/>
</dbReference>
<dbReference type="Gene3D" id="3.40.50.300">
    <property type="entry name" value="P-loop containing nucleotide triphosphate hydrolases"/>
    <property type="match status" value="2"/>
</dbReference>
<reference evidence="5 8" key="1">
    <citation type="submission" date="2019-07" db="EMBL/GenBank/DDBJ databases">
        <title>Genome sequencing of Bacteroides fragilis.</title>
        <authorList>
            <person name="Galasyn E.V."/>
            <person name="Ruoff K.L."/>
            <person name="Price C.E."/>
            <person name="Valls R.A."/>
            <person name="O'Toole G.A."/>
        </authorList>
    </citation>
    <scope>NUCLEOTIDE SEQUENCE [LARGE SCALE GENOMIC DNA]</scope>
    <source>
        <strain evidence="5 8">AD135F_1B</strain>
    </source>
</reference>
<dbReference type="InterPro" id="IPR014001">
    <property type="entry name" value="Helicase_ATP-bd"/>
</dbReference>
<dbReference type="Pfam" id="PF00270">
    <property type="entry name" value="DEAD"/>
    <property type="match status" value="2"/>
</dbReference>
<evidence type="ECO:0000313" key="5">
    <source>
        <dbReference type="EMBL" id="TWV41029.1"/>
    </source>
</evidence>
<dbReference type="SMART" id="SM00487">
    <property type="entry name" value="DEXDc"/>
    <property type="match status" value="1"/>
</dbReference>